<dbReference type="AlphaFoldDB" id="A0A8J8GFG0"/>
<organism evidence="2 3">
    <name type="scientific">Calidifontibacillus erzurumensis</name>
    <dbReference type="NCBI Taxonomy" id="2741433"/>
    <lineage>
        <taxon>Bacteria</taxon>
        <taxon>Bacillati</taxon>
        <taxon>Bacillota</taxon>
        <taxon>Bacilli</taxon>
        <taxon>Bacillales</taxon>
        <taxon>Bacillaceae</taxon>
        <taxon>Calidifontibacillus/Schinkia group</taxon>
        <taxon>Calidifontibacillus</taxon>
    </lineage>
</organism>
<gene>
    <name evidence="2" type="ORF">HR057_12975</name>
</gene>
<dbReference type="EMBL" id="JABTTE010000019">
    <property type="protein sequence ID" value="NSL52667.1"/>
    <property type="molecule type" value="Genomic_DNA"/>
</dbReference>
<dbReference type="SUPFAM" id="SSF53098">
    <property type="entry name" value="Ribonuclease H-like"/>
    <property type="match status" value="1"/>
</dbReference>
<dbReference type="Pfam" id="PF13482">
    <property type="entry name" value="RNase_H_2"/>
    <property type="match status" value="1"/>
</dbReference>
<dbReference type="RefSeq" id="WP_173731871.1">
    <property type="nucleotide sequence ID" value="NZ_JABTTE010000019.1"/>
</dbReference>
<evidence type="ECO:0000313" key="3">
    <source>
        <dbReference type="Proteomes" id="UP000625804"/>
    </source>
</evidence>
<keyword evidence="3" id="KW-1185">Reference proteome</keyword>
<dbReference type="Gene3D" id="1.25.40.10">
    <property type="entry name" value="Tetratricopeptide repeat domain"/>
    <property type="match status" value="1"/>
</dbReference>
<evidence type="ECO:0000259" key="1">
    <source>
        <dbReference type="Pfam" id="PF13482"/>
    </source>
</evidence>
<sequence>MTLKNKLNRFKKHIVSNDRSSKEQEKQMDDQTMYQIDIPYLEEWNAFETKPFYFDHQFSLIRKVSYPLDYLHGLHRFREFYDVIELWEEMAIDHPLAFSDGEPSKMVFFDTETTGLGGVGNMIFLIGYAKIFDDHVSVTQHFLPNPSCEVALYQGFLTDVGDYQAMKLTTYNGKSFDWPQIQTRHTLIRDAVPKLPAFGHFDLLHAARRLWKHKLPSVRLSIVEKEVLNINRINDVHGSLAPLLYFDFLKDQNPKGIKGVFIHNEIDVLSLISLYIHISKKLLNKSLLKPTNEEKYEIARWFESLGQIKFAEHLYEELVYQDHVRDNQLFKSLASIYKKQKHYDKAAEIWTKLVENQLYADEEAATELSKLYEHHWKDFERALYYAKIAYQTWKEKKRIRKTVIVKDKAAYQKRIARLEEKIKG</sequence>
<accession>A0A8J8GFG0</accession>
<proteinExistence type="predicted"/>
<dbReference type="PANTHER" id="PTHR38462:SF1">
    <property type="entry name" value="YPRB RIBONUCLEASE H-LIKE DOMAIN-CONTAINING PROTEIN"/>
    <property type="match status" value="1"/>
</dbReference>
<dbReference type="InterPro" id="IPR038720">
    <property type="entry name" value="YprB_RNase_H-like_dom"/>
</dbReference>
<feature type="domain" description="YprB ribonuclease H-like" evidence="1">
    <location>
        <begin position="107"/>
        <end position="278"/>
    </location>
</feature>
<comment type="caution">
    <text evidence="2">The sequence shown here is derived from an EMBL/GenBank/DDBJ whole genome shotgun (WGS) entry which is preliminary data.</text>
</comment>
<dbReference type="PANTHER" id="PTHR38462">
    <property type="entry name" value="EXONUCLEASE-LIKE PROTEIN"/>
    <property type="match status" value="1"/>
</dbReference>
<dbReference type="Gene3D" id="3.30.420.10">
    <property type="entry name" value="Ribonuclease H-like superfamily/Ribonuclease H"/>
    <property type="match status" value="1"/>
</dbReference>
<name>A0A8J8GFG0_9BACI</name>
<dbReference type="Proteomes" id="UP000625804">
    <property type="component" value="Unassembled WGS sequence"/>
</dbReference>
<dbReference type="InterPro" id="IPR036397">
    <property type="entry name" value="RNaseH_sf"/>
</dbReference>
<evidence type="ECO:0000313" key="2">
    <source>
        <dbReference type="EMBL" id="NSL52667.1"/>
    </source>
</evidence>
<dbReference type="InterPro" id="IPR011990">
    <property type="entry name" value="TPR-like_helical_dom_sf"/>
</dbReference>
<reference evidence="2" key="1">
    <citation type="submission" date="2020-06" db="EMBL/GenBank/DDBJ databases">
        <title>A novel thermopfilic bacterium from Erzurum, Turkey.</title>
        <authorList>
            <person name="Adiguzel A."/>
            <person name="Ay H."/>
            <person name="Baltaci M.O."/>
        </authorList>
    </citation>
    <scope>NUCLEOTIDE SEQUENCE</scope>
    <source>
        <strain evidence="2">P2</strain>
    </source>
</reference>
<protein>
    <submittedName>
        <fullName evidence="2">Ribonuclease H-like domain-containing protein</fullName>
    </submittedName>
</protein>
<dbReference type="SUPFAM" id="SSF48452">
    <property type="entry name" value="TPR-like"/>
    <property type="match status" value="1"/>
</dbReference>
<dbReference type="InterPro" id="IPR012337">
    <property type="entry name" value="RNaseH-like_sf"/>
</dbReference>
<dbReference type="GO" id="GO:0003676">
    <property type="term" value="F:nucleic acid binding"/>
    <property type="evidence" value="ECO:0007669"/>
    <property type="project" value="InterPro"/>
</dbReference>